<dbReference type="GeneID" id="8850305"/>
<keyword evidence="2" id="KW-0547">Nucleotide-binding</keyword>
<dbReference type="GO" id="GO:0005634">
    <property type="term" value="C:nucleus"/>
    <property type="evidence" value="ECO:0007669"/>
    <property type="project" value="TreeGrafter"/>
</dbReference>
<evidence type="ECO:0000256" key="5">
    <source>
        <dbReference type="ARBA" id="ARBA00037982"/>
    </source>
</evidence>
<feature type="domain" description="Protein kinase" evidence="6">
    <location>
        <begin position="314"/>
        <end position="608"/>
    </location>
</feature>
<dbReference type="AlphaFoldDB" id="D2VE10"/>
<dbReference type="OrthoDB" id="10252171at2759"/>
<dbReference type="eggNOG" id="KOG0589">
    <property type="taxonomic scope" value="Eukaryota"/>
</dbReference>
<dbReference type="InterPro" id="IPR008271">
    <property type="entry name" value="Ser/Thr_kinase_AS"/>
</dbReference>
<dbReference type="GO" id="GO:0005524">
    <property type="term" value="F:ATP binding"/>
    <property type="evidence" value="ECO:0007669"/>
    <property type="project" value="UniProtKB-KW"/>
</dbReference>
<reference evidence="7 8" key="1">
    <citation type="journal article" date="2010" name="Cell">
        <title>The genome of Naegleria gruberi illuminates early eukaryotic versatility.</title>
        <authorList>
            <person name="Fritz-Laylin L.K."/>
            <person name="Prochnik S.E."/>
            <person name="Ginger M.L."/>
            <person name="Dacks J.B."/>
            <person name="Carpenter M.L."/>
            <person name="Field M.C."/>
            <person name="Kuo A."/>
            <person name="Paredez A."/>
            <person name="Chapman J."/>
            <person name="Pham J."/>
            <person name="Shu S."/>
            <person name="Neupane R."/>
            <person name="Cipriano M."/>
            <person name="Mancuso J."/>
            <person name="Tu H."/>
            <person name="Salamov A."/>
            <person name="Lindquist E."/>
            <person name="Shapiro H."/>
            <person name="Lucas S."/>
            <person name="Grigoriev I.V."/>
            <person name="Cande W.Z."/>
            <person name="Fulton C."/>
            <person name="Rokhsar D.S."/>
            <person name="Dawson S.C."/>
        </authorList>
    </citation>
    <scope>NUCLEOTIDE SEQUENCE [LARGE SCALE GENOMIC DNA]</scope>
    <source>
        <strain evidence="7 8">NEG-M</strain>
    </source>
</reference>
<protein>
    <submittedName>
        <fullName evidence="7">Predicted protein</fullName>
    </submittedName>
</protein>
<dbReference type="Pfam" id="PF00069">
    <property type="entry name" value="Pkinase"/>
    <property type="match status" value="1"/>
</dbReference>
<dbReference type="VEuPathDB" id="AmoebaDB:NAEGRDRAFT_67111"/>
<keyword evidence="3" id="KW-0418">Kinase</keyword>
<evidence type="ECO:0000313" key="8">
    <source>
        <dbReference type="Proteomes" id="UP000006671"/>
    </source>
</evidence>
<accession>D2VE10</accession>
<evidence type="ECO:0000313" key="7">
    <source>
        <dbReference type="EMBL" id="EFC44995.1"/>
    </source>
</evidence>
<evidence type="ECO:0000256" key="4">
    <source>
        <dbReference type="ARBA" id="ARBA00022840"/>
    </source>
</evidence>
<dbReference type="RefSeq" id="XP_002677739.1">
    <property type="nucleotide sequence ID" value="XM_002677693.1"/>
</dbReference>
<dbReference type="GO" id="GO:0005737">
    <property type="term" value="C:cytoplasm"/>
    <property type="evidence" value="ECO:0007669"/>
    <property type="project" value="TreeGrafter"/>
</dbReference>
<keyword evidence="1" id="KW-0808">Transferase</keyword>
<dbReference type="KEGG" id="ngr:NAEGRDRAFT_67111"/>
<comment type="similarity">
    <text evidence="5">Belongs to the protein kinase superfamily. Ser/Thr protein kinase family. GCN2 subfamily.</text>
</comment>
<evidence type="ECO:0000256" key="1">
    <source>
        <dbReference type="ARBA" id="ARBA00022679"/>
    </source>
</evidence>
<dbReference type="PROSITE" id="PS00108">
    <property type="entry name" value="PROTEIN_KINASE_ST"/>
    <property type="match status" value="1"/>
</dbReference>
<dbReference type="Gene3D" id="1.10.510.10">
    <property type="entry name" value="Transferase(Phosphotransferase) domain 1"/>
    <property type="match status" value="1"/>
</dbReference>
<organism evidence="8">
    <name type="scientific">Naegleria gruberi</name>
    <name type="common">Amoeba</name>
    <dbReference type="NCBI Taxonomy" id="5762"/>
    <lineage>
        <taxon>Eukaryota</taxon>
        <taxon>Discoba</taxon>
        <taxon>Heterolobosea</taxon>
        <taxon>Tetramitia</taxon>
        <taxon>Eutetramitia</taxon>
        <taxon>Vahlkampfiidae</taxon>
        <taxon>Naegleria</taxon>
    </lineage>
</organism>
<name>D2VE10_NAEGR</name>
<dbReference type="InParanoid" id="D2VE10"/>
<dbReference type="SMART" id="SM00220">
    <property type="entry name" value="S_TKc"/>
    <property type="match status" value="1"/>
</dbReference>
<keyword evidence="8" id="KW-1185">Reference proteome</keyword>
<evidence type="ECO:0000256" key="2">
    <source>
        <dbReference type="ARBA" id="ARBA00022741"/>
    </source>
</evidence>
<evidence type="ECO:0000259" key="6">
    <source>
        <dbReference type="PROSITE" id="PS50011"/>
    </source>
</evidence>
<dbReference type="Proteomes" id="UP000006671">
    <property type="component" value="Unassembled WGS sequence"/>
</dbReference>
<sequence length="615" mass="70995">MSKRKIGPLLTKSATQRWEEAFEAVADDDIKLDMVLQYVDKLQESSELNFTKTEWTKTQFTTKFCSLLNIVPKPENENPLCVEESPFLISLLSLYQQFQSNKLSESISLFKECQQNMIKEFALPPHNNTEKALFSLLSALERLERISFERNLGEVVVSGAMFSLLDVICTLKGHKQNEDKQNTVILDDKIKSFNVRNDGLIQTEKDYVYCRREDTSFDDRVDWEDFGIDAYKLIISMKSQLKQNMNTVFMCQEEINKYSKVLGLCYTKLDTFVFILDAQINKKGNENIPEYSLYFQRFDMKLHGAILLFTYIMQFILQYVPSNIFTTITPFRPANTPNKLLIPTGQLLSDILSSKRCSKISKHGKVVLKKHEDEKNERVNYVLQSNSFLKVVSPEEKEIILKLISNSCYCMYLPQILNVYKNDVEFEKLNSLPEKMSEKDIMALAIDISIALNHLHGHNIIHRDVKPDNIMTRSLSDPSSFMWFVLIDFGLSLEFVEKNGIYFCKNSGTEINENLGTSIFKAPEVAASQPYTEKCDIYSLGASLLYLKNESVFLQLWRQGIKNIPTNMLKTLDWDYTEFGDIIRDMVADDPKIRPSAENIENRLSTLFQNCINLD</sequence>
<dbReference type="PANTHER" id="PTHR11042">
    <property type="entry name" value="EUKARYOTIC TRANSLATION INITIATION FACTOR 2-ALPHA KINASE EIF2-ALPHA KINASE -RELATED"/>
    <property type="match status" value="1"/>
</dbReference>
<dbReference type="InterPro" id="IPR011009">
    <property type="entry name" value="Kinase-like_dom_sf"/>
</dbReference>
<dbReference type="InterPro" id="IPR000719">
    <property type="entry name" value="Prot_kinase_dom"/>
</dbReference>
<dbReference type="GO" id="GO:0004672">
    <property type="term" value="F:protein kinase activity"/>
    <property type="evidence" value="ECO:0007669"/>
    <property type="project" value="InterPro"/>
</dbReference>
<dbReference type="PROSITE" id="PS50011">
    <property type="entry name" value="PROTEIN_KINASE_DOM"/>
    <property type="match status" value="1"/>
</dbReference>
<dbReference type="InterPro" id="IPR050339">
    <property type="entry name" value="CC_SR_Kinase"/>
</dbReference>
<proteinExistence type="inferred from homology"/>
<dbReference type="EMBL" id="GG738865">
    <property type="protein sequence ID" value="EFC44995.1"/>
    <property type="molecule type" value="Genomic_DNA"/>
</dbReference>
<gene>
    <name evidence="7" type="ORF">NAEGRDRAFT_67111</name>
</gene>
<keyword evidence="4" id="KW-0067">ATP-binding</keyword>
<dbReference type="SUPFAM" id="SSF56112">
    <property type="entry name" value="Protein kinase-like (PK-like)"/>
    <property type="match status" value="1"/>
</dbReference>
<evidence type="ECO:0000256" key="3">
    <source>
        <dbReference type="ARBA" id="ARBA00022777"/>
    </source>
</evidence>